<dbReference type="GeneID" id="78775050"/>
<dbReference type="AlphaFoldDB" id="A0A6A5H4B4"/>
<sequence length="223" mass="25354">MRFPKNRFSSISLWWLSRSEQSVDQSLREEERSDQEDLVQVDLKELQSLNMRHFSQNSLCLVRSSSCRQSEGELQKLHCREQPTKNRVTHKDSLSESKEKKLETSGRSGSVLSIQVVGSKAWEHQSGKNSSSSSSNEDSKDWREKISSDDGSNSGTKEKDGGPSEDLDDRRRCEGDRSLGLLESTDQLLTLWLELGLELLELSRSLLLESDSTLTDSWKMGKR</sequence>
<dbReference type="KEGG" id="crq:GCK72_010962"/>
<evidence type="ECO:0000313" key="2">
    <source>
        <dbReference type="EMBL" id="KAF1762700.1"/>
    </source>
</evidence>
<protein>
    <submittedName>
        <fullName evidence="2">Uncharacterized protein</fullName>
    </submittedName>
</protein>
<dbReference type="EMBL" id="WUAV01000003">
    <property type="protein sequence ID" value="KAF1762700.1"/>
    <property type="molecule type" value="Genomic_DNA"/>
</dbReference>
<dbReference type="Proteomes" id="UP000483820">
    <property type="component" value="Chromosome III"/>
</dbReference>
<feature type="compositionally biased region" description="Basic and acidic residues" evidence="1">
    <location>
        <begin position="156"/>
        <end position="172"/>
    </location>
</feature>
<name>A0A6A5H4B4_CAERE</name>
<feature type="region of interest" description="Disordered" evidence="1">
    <location>
        <begin position="122"/>
        <end position="172"/>
    </location>
</feature>
<evidence type="ECO:0000313" key="3">
    <source>
        <dbReference type="Proteomes" id="UP000483820"/>
    </source>
</evidence>
<dbReference type="CTD" id="78775050"/>
<feature type="compositionally biased region" description="Basic and acidic residues" evidence="1">
    <location>
        <begin position="137"/>
        <end position="148"/>
    </location>
</feature>
<evidence type="ECO:0000256" key="1">
    <source>
        <dbReference type="SAM" id="MobiDB-lite"/>
    </source>
</evidence>
<accession>A0A6A5H4B4</accession>
<gene>
    <name evidence="2" type="ORF">GCK72_010962</name>
</gene>
<organism evidence="2 3">
    <name type="scientific">Caenorhabditis remanei</name>
    <name type="common">Caenorhabditis vulgaris</name>
    <dbReference type="NCBI Taxonomy" id="31234"/>
    <lineage>
        <taxon>Eukaryota</taxon>
        <taxon>Metazoa</taxon>
        <taxon>Ecdysozoa</taxon>
        <taxon>Nematoda</taxon>
        <taxon>Chromadorea</taxon>
        <taxon>Rhabditida</taxon>
        <taxon>Rhabditina</taxon>
        <taxon>Rhabditomorpha</taxon>
        <taxon>Rhabditoidea</taxon>
        <taxon>Rhabditidae</taxon>
        <taxon>Peloderinae</taxon>
        <taxon>Caenorhabditis</taxon>
    </lineage>
</organism>
<reference evidence="2 3" key="1">
    <citation type="submission" date="2019-12" db="EMBL/GenBank/DDBJ databases">
        <title>Chromosome-level assembly of the Caenorhabditis remanei genome.</title>
        <authorList>
            <person name="Teterina A.A."/>
            <person name="Willis J.H."/>
            <person name="Phillips P.C."/>
        </authorList>
    </citation>
    <scope>NUCLEOTIDE SEQUENCE [LARGE SCALE GENOMIC DNA]</scope>
    <source>
        <strain evidence="2 3">PX506</strain>
        <tissue evidence="2">Whole organism</tissue>
    </source>
</reference>
<feature type="compositionally biased region" description="Basic and acidic residues" evidence="1">
    <location>
        <begin position="80"/>
        <end position="104"/>
    </location>
</feature>
<feature type="compositionally biased region" description="Low complexity" evidence="1">
    <location>
        <begin position="127"/>
        <end position="136"/>
    </location>
</feature>
<dbReference type="RefSeq" id="XP_053587707.1">
    <property type="nucleotide sequence ID" value="XM_053728130.1"/>
</dbReference>
<feature type="region of interest" description="Disordered" evidence="1">
    <location>
        <begin position="80"/>
        <end position="109"/>
    </location>
</feature>
<proteinExistence type="predicted"/>
<comment type="caution">
    <text evidence="2">The sequence shown here is derived from an EMBL/GenBank/DDBJ whole genome shotgun (WGS) entry which is preliminary data.</text>
</comment>